<protein>
    <submittedName>
        <fullName evidence="1 2">Uncharacterized protein</fullName>
    </submittedName>
</protein>
<dbReference type="Gramene" id="PNT61219">
    <property type="protein sequence ID" value="PNT61219"/>
    <property type="gene ID" value="BRADI_5g12212v3"/>
</dbReference>
<proteinExistence type="predicted"/>
<reference evidence="1 2" key="1">
    <citation type="journal article" date="2010" name="Nature">
        <title>Genome sequencing and analysis of the model grass Brachypodium distachyon.</title>
        <authorList>
            <consortium name="International Brachypodium Initiative"/>
        </authorList>
    </citation>
    <scope>NUCLEOTIDE SEQUENCE [LARGE SCALE GENOMIC DNA]</scope>
    <source>
        <strain evidence="1 2">Bd21</strain>
    </source>
</reference>
<evidence type="ECO:0000313" key="3">
    <source>
        <dbReference type="Proteomes" id="UP000008810"/>
    </source>
</evidence>
<reference evidence="2" key="3">
    <citation type="submission" date="2018-08" db="UniProtKB">
        <authorList>
            <consortium name="EnsemblPlants"/>
        </authorList>
    </citation>
    <scope>IDENTIFICATION</scope>
    <source>
        <strain evidence="2">cv. Bd21</strain>
    </source>
</reference>
<dbReference type="AlphaFoldDB" id="A0A2K2CGR4"/>
<organism evidence="1">
    <name type="scientific">Brachypodium distachyon</name>
    <name type="common">Purple false brome</name>
    <name type="synonym">Trachynia distachya</name>
    <dbReference type="NCBI Taxonomy" id="15368"/>
    <lineage>
        <taxon>Eukaryota</taxon>
        <taxon>Viridiplantae</taxon>
        <taxon>Streptophyta</taxon>
        <taxon>Embryophyta</taxon>
        <taxon>Tracheophyta</taxon>
        <taxon>Spermatophyta</taxon>
        <taxon>Magnoliopsida</taxon>
        <taxon>Liliopsida</taxon>
        <taxon>Poales</taxon>
        <taxon>Poaceae</taxon>
        <taxon>BOP clade</taxon>
        <taxon>Pooideae</taxon>
        <taxon>Stipodae</taxon>
        <taxon>Brachypodieae</taxon>
        <taxon>Brachypodium</taxon>
    </lineage>
</organism>
<dbReference type="OrthoDB" id="800068at2759"/>
<name>A0A2K2CGR4_BRADI</name>
<sequence length="90" mass="10359">MVARLTPDQKVACSIHVGFNTPNLIRISFVFQFITQRHQGFSHSGVTELFLLGCQWTVKIWISSPWIGFSIMDIQAWIPVNSWSGHEYHI</sequence>
<dbReference type="Proteomes" id="UP000008810">
    <property type="component" value="Chromosome 5"/>
</dbReference>
<evidence type="ECO:0000313" key="2">
    <source>
        <dbReference type="EnsemblPlants" id="PNT61219"/>
    </source>
</evidence>
<dbReference type="EMBL" id="CM000884">
    <property type="protein sequence ID" value="PNT61219.1"/>
    <property type="molecule type" value="Genomic_DNA"/>
</dbReference>
<reference evidence="1" key="2">
    <citation type="submission" date="2017-06" db="EMBL/GenBank/DDBJ databases">
        <title>WGS assembly of Brachypodium distachyon.</title>
        <authorList>
            <consortium name="The International Brachypodium Initiative"/>
            <person name="Lucas S."/>
            <person name="Harmon-Smith M."/>
            <person name="Lail K."/>
            <person name="Tice H."/>
            <person name="Grimwood J."/>
            <person name="Bruce D."/>
            <person name="Barry K."/>
            <person name="Shu S."/>
            <person name="Lindquist E."/>
            <person name="Wang M."/>
            <person name="Pitluck S."/>
            <person name="Vogel J.P."/>
            <person name="Garvin D.F."/>
            <person name="Mockler T.C."/>
            <person name="Schmutz J."/>
            <person name="Rokhsar D."/>
            <person name="Bevan M.W."/>
        </authorList>
    </citation>
    <scope>NUCLEOTIDE SEQUENCE</scope>
    <source>
        <strain evidence="1">Bd21</strain>
    </source>
</reference>
<dbReference type="InParanoid" id="A0A2K2CGR4"/>
<evidence type="ECO:0000313" key="1">
    <source>
        <dbReference type="EMBL" id="PNT61219.1"/>
    </source>
</evidence>
<dbReference type="EnsemblPlants" id="PNT61219">
    <property type="protein sequence ID" value="PNT61219"/>
    <property type="gene ID" value="BRADI_5g12212v3"/>
</dbReference>
<keyword evidence="3" id="KW-1185">Reference proteome</keyword>
<accession>A0A2K2CGR4</accession>
<gene>
    <name evidence="1" type="ORF">BRADI_5g12212v3</name>
</gene>